<dbReference type="NCBIfam" id="TIGR00046">
    <property type="entry name" value="RsmE family RNA methyltransferase"/>
    <property type="match status" value="1"/>
</dbReference>
<evidence type="ECO:0000256" key="8">
    <source>
        <dbReference type="ARBA" id="ARBA00025699"/>
    </source>
</evidence>
<evidence type="ECO:0000256" key="6">
    <source>
        <dbReference type="ARBA" id="ARBA00022679"/>
    </source>
</evidence>
<protein>
    <recommendedName>
        <fullName evidence="10">Ribosomal RNA small subunit methyltransferase E</fullName>
        <ecNumber evidence="10">2.1.1.193</ecNumber>
    </recommendedName>
</protein>
<evidence type="ECO:0000256" key="4">
    <source>
        <dbReference type="ARBA" id="ARBA00022552"/>
    </source>
</evidence>
<dbReference type="SUPFAM" id="SSF88697">
    <property type="entry name" value="PUA domain-like"/>
    <property type="match status" value="1"/>
</dbReference>
<evidence type="ECO:0000313" key="13">
    <source>
        <dbReference type="EMBL" id="PQJ15268.1"/>
    </source>
</evidence>
<dbReference type="PANTHER" id="PTHR30027">
    <property type="entry name" value="RIBOSOMAL RNA SMALL SUBUNIT METHYLTRANSFERASE E"/>
    <property type="match status" value="1"/>
</dbReference>
<dbReference type="InterPro" id="IPR046886">
    <property type="entry name" value="RsmE_MTase_dom"/>
</dbReference>
<keyword evidence="7 10" id="KW-0949">S-adenosyl-L-methionine</keyword>
<evidence type="ECO:0000256" key="5">
    <source>
        <dbReference type="ARBA" id="ARBA00022603"/>
    </source>
</evidence>
<gene>
    <name evidence="13" type="ORF">BST99_05565</name>
</gene>
<dbReference type="GO" id="GO:0005737">
    <property type="term" value="C:cytoplasm"/>
    <property type="evidence" value="ECO:0007669"/>
    <property type="project" value="UniProtKB-SubCell"/>
</dbReference>
<dbReference type="PANTHER" id="PTHR30027:SF3">
    <property type="entry name" value="16S RRNA (URACIL(1498)-N(3))-METHYLTRANSFERASE"/>
    <property type="match status" value="1"/>
</dbReference>
<evidence type="ECO:0000256" key="9">
    <source>
        <dbReference type="ARBA" id="ARBA00047944"/>
    </source>
</evidence>
<accession>A0A2S7T6Q5</accession>
<evidence type="ECO:0000256" key="1">
    <source>
        <dbReference type="ARBA" id="ARBA00004496"/>
    </source>
</evidence>
<evidence type="ECO:0000256" key="2">
    <source>
        <dbReference type="ARBA" id="ARBA00005528"/>
    </source>
</evidence>
<keyword evidence="14" id="KW-1185">Reference proteome</keyword>
<dbReference type="InterPro" id="IPR015947">
    <property type="entry name" value="PUA-like_sf"/>
</dbReference>
<dbReference type="PIRSF" id="PIRSF015601">
    <property type="entry name" value="MTase_slr0722"/>
    <property type="match status" value="1"/>
</dbReference>
<dbReference type="Gene3D" id="3.40.1280.10">
    <property type="match status" value="1"/>
</dbReference>
<dbReference type="OrthoDB" id="9815641at2"/>
<dbReference type="Pfam" id="PF04452">
    <property type="entry name" value="Methyltrans_RNA"/>
    <property type="match status" value="1"/>
</dbReference>
<feature type="domain" description="Ribosomal RNA small subunit methyltransferase E PUA-like" evidence="12">
    <location>
        <begin position="18"/>
        <end position="64"/>
    </location>
</feature>
<dbReference type="NCBIfam" id="NF008702">
    <property type="entry name" value="PRK11713.6-1"/>
    <property type="match status" value="1"/>
</dbReference>
<dbReference type="EC" id="2.1.1.193" evidence="10"/>
<comment type="subcellular location">
    <subcellularLocation>
        <location evidence="1 10">Cytoplasm</location>
    </subcellularLocation>
</comment>
<keyword evidence="4 10" id="KW-0698">rRNA processing</keyword>
<dbReference type="GO" id="GO:0070042">
    <property type="term" value="F:rRNA (uridine-N3-)-methyltransferase activity"/>
    <property type="evidence" value="ECO:0007669"/>
    <property type="project" value="TreeGrafter"/>
</dbReference>
<keyword evidence="5 10" id="KW-0489">Methyltransferase</keyword>
<dbReference type="RefSeq" id="WP_105000920.1">
    <property type="nucleotide sequence ID" value="NZ_MQVX01000001.1"/>
</dbReference>
<reference evidence="14" key="1">
    <citation type="submission" date="2016-11" db="EMBL/GenBank/DDBJ databases">
        <title>Trade-off between light-utilization and light-protection in marine flavobacteria.</title>
        <authorList>
            <person name="Kumagai Y."/>
            <person name="Yoshizawa S."/>
            <person name="Kogure K."/>
        </authorList>
    </citation>
    <scope>NUCLEOTIDE SEQUENCE [LARGE SCALE GENOMIC DNA]</scope>
    <source>
        <strain evidence="14">SG-18</strain>
    </source>
</reference>
<dbReference type="Pfam" id="PF20260">
    <property type="entry name" value="PUA_4"/>
    <property type="match status" value="1"/>
</dbReference>
<evidence type="ECO:0000313" key="14">
    <source>
        <dbReference type="Proteomes" id="UP000239366"/>
    </source>
</evidence>
<dbReference type="SUPFAM" id="SSF75217">
    <property type="entry name" value="alpha/beta knot"/>
    <property type="match status" value="1"/>
</dbReference>
<dbReference type="GO" id="GO:0070475">
    <property type="term" value="P:rRNA base methylation"/>
    <property type="evidence" value="ECO:0007669"/>
    <property type="project" value="TreeGrafter"/>
</dbReference>
<evidence type="ECO:0000256" key="10">
    <source>
        <dbReference type="PIRNR" id="PIRNR015601"/>
    </source>
</evidence>
<proteinExistence type="inferred from homology"/>
<keyword evidence="6 10" id="KW-0808">Transferase</keyword>
<dbReference type="InterPro" id="IPR029026">
    <property type="entry name" value="tRNA_m1G_MTases_N"/>
</dbReference>
<evidence type="ECO:0000259" key="12">
    <source>
        <dbReference type="Pfam" id="PF20260"/>
    </source>
</evidence>
<comment type="similarity">
    <text evidence="2 10">Belongs to the RNA methyltransferase RsmE family.</text>
</comment>
<dbReference type="InterPro" id="IPR046887">
    <property type="entry name" value="RsmE_PUA-like"/>
</dbReference>
<dbReference type="Proteomes" id="UP000239366">
    <property type="component" value="Unassembled WGS sequence"/>
</dbReference>
<evidence type="ECO:0000256" key="7">
    <source>
        <dbReference type="ARBA" id="ARBA00022691"/>
    </source>
</evidence>
<comment type="catalytic activity">
    <reaction evidence="9 10">
        <text>uridine(1498) in 16S rRNA + S-adenosyl-L-methionine = N(3)-methyluridine(1498) in 16S rRNA + S-adenosyl-L-homocysteine + H(+)</text>
        <dbReference type="Rhea" id="RHEA:42920"/>
        <dbReference type="Rhea" id="RHEA-COMP:10283"/>
        <dbReference type="Rhea" id="RHEA-COMP:10284"/>
        <dbReference type="ChEBI" id="CHEBI:15378"/>
        <dbReference type="ChEBI" id="CHEBI:57856"/>
        <dbReference type="ChEBI" id="CHEBI:59789"/>
        <dbReference type="ChEBI" id="CHEBI:65315"/>
        <dbReference type="ChEBI" id="CHEBI:74502"/>
        <dbReference type="EC" id="2.1.1.193"/>
    </reaction>
</comment>
<dbReference type="AlphaFoldDB" id="A0A2S7T6Q5"/>
<organism evidence="13 14">
    <name type="scientific">Aureicoccus marinus</name>
    <dbReference type="NCBI Taxonomy" id="754435"/>
    <lineage>
        <taxon>Bacteria</taxon>
        <taxon>Pseudomonadati</taxon>
        <taxon>Bacteroidota</taxon>
        <taxon>Flavobacteriia</taxon>
        <taxon>Flavobacteriales</taxon>
        <taxon>Flavobacteriaceae</taxon>
        <taxon>Aureicoccus</taxon>
    </lineage>
</organism>
<dbReference type="InterPro" id="IPR029028">
    <property type="entry name" value="Alpha/beta_knot_MTases"/>
</dbReference>
<evidence type="ECO:0000259" key="11">
    <source>
        <dbReference type="Pfam" id="PF04452"/>
    </source>
</evidence>
<name>A0A2S7T6Q5_9FLAO</name>
<keyword evidence="3 10" id="KW-0963">Cytoplasm</keyword>
<comment type="caution">
    <text evidence="13">The sequence shown here is derived from an EMBL/GenBank/DDBJ whole genome shotgun (WGS) entry which is preliminary data.</text>
</comment>
<dbReference type="CDD" id="cd18084">
    <property type="entry name" value="RsmE-like"/>
    <property type="match status" value="1"/>
</dbReference>
<dbReference type="Gene3D" id="2.40.240.20">
    <property type="entry name" value="Hypothetical PUA domain-like, domain 1"/>
    <property type="match status" value="1"/>
</dbReference>
<feature type="domain" description="Ribosomal RNA small subunit methyltransferase E methyltransferase" evidence="11">
    <location>
        <begin position="74"/>
        <end position="229"/>
    </location>
</feature>
<dbReference type="EMBL" id="MQVX01000001">
    <property type="protein sequence ID" value="PQJ15268.1"/>
    <property type="molecule type" value="Genomic_DNA"/>
</dbReference>
<evidence type="ECO:0000256" key="3">
    <source>
        <dbReference type="ARBA" id="ARBA00022490"/>
    </source>
</evidence>
<comment type="function">
    <text evidence="8 10">Specifically methylates the N3 position of the uracil ring of uridine 1498 (m3U1498) in 16S rRNA. Acts on the fully assembled 30S ribosomal subunit.</text>
</comment>
<sequence length="234" mass="26744">MQLFYKPDLDNSYMQLFLSEEESKHVVRVLRKKAGDLLEITNGKGRRFTAEILEVHPKKCLLEVRESYLKPEPHYALHMAVAPTKSNDRFEWFLEKATEIGLSSITPILCERSERKIIKAERLEKIIVSAMKQSLRDYKPQLNPLTPLQDFLNQEHPGATFIAHCEEGEKLEFKRAVQPDRPITLLIGPEGDFSPQEIEWATEKGFSAVSFGDTRLRTETAALVGCTIVAMRNS</sequence>
<dbReference type="InterPro" id="IPR006700">
    <property type="entry name" value="RsmE"/>
</dbReference>